<keyword evidence="4" id="KW-1134">Transmembrane beta strand</keyword>
<proteinExistence type="inferred from homology"/>
<sequence>MKFKISIVLLLFVVGLTTAQEKRWSIEECINYALENNIDVEQLEIQLESTKLGESDALGDFLPNLNASTNGSWSKGSGFDQTTNQRVSGTFFSLNGGVSSGVTLFDGLRNIHRFNKAKLNTIASQYRLDGIKDNIVLNVANAYLDILANKESLKVVKLQAEIASKDYERTKMLVEAGTVPKGDLLELEATIADYEQQTVNGENNILLKRLFLAQLLQITDYENFDIAEDTYDVPPSEIYNYSAKEVYDKALTIRGNIKLAETNIDIAEKDVKIAKGALYPSLSASIGYNTSYSSFVKKLTSASFTDQISENDGIGYGMSLSVPVFNGFSVRNNIKRSKLNLEQTKLQAEQEKLALESSINQAYLDVRSFGKRYEAAQKTYDARKQAYDFAKERFDVGLMNAFDFSQSQSRVDNAAVDVVNAKYNYIFRIKILEIYFGIPVTLK</sequence>
<comment type="similarity">
    <text evidence="2">Belongs to the outer membrane factor (OMF) (TC 1.B.17) family.</text>
</comment>
<dbReference type="RefSeq" id="WP_072303447.1">
    <property type="nucleotide sequence ID" value="NZ_FPIY01000002.1"/>
</dbReference>
<comment type="subcellular location">
    <subcellularLocation>
        <location evidence="1">Cell outer membrane</location>
    </subcellularLocation>
</comment>
<evidence type="ECO:0000256" key="1">
    <source>
        <dbReference type="ARBA" id="ARBA00004442"/>
    </source>
</evidence>
<dbReference type="InterPro" id="IPR003423">
    <property type="entry name" value="OMP_efflux"/>
</dbReference>
<feature type="coiled-coil region" evidence="8">
    <location>
        <begin position="331"/>
        <end position="361"/>
    </location>
</feature>
<dbReference type="GO" id="GO:1990281">
    <property type="term" value="C:efflux pump complex"/>
    <property type="evidence" value="ECO:0007669"/>
    <property type="project" value="TreeGrafter"/>
</dbReference>
<evidence type="ECO:0000313" key="9">
    <source>
        <dbReference type="EMBL" id="SFW45672.1"/>
    </source>
</evidence>
<evidence type="ECO:0000256" key="6">
    <source>
        <dbReference type="ARBA" id="ARBA00023136"/>
    </source>
</evidence>
<keyword evidence="5" id="KW-0812">Transmembrane</keyword>
<protein>
    <submittedName>
        <fullName evidence="9">Outer membrane protein</fullName>
    </submittedName>
</protein>
<dbReference type="GO" id="GO:0009279">
    <property type="term" value="C:cell outer membrane"/>
    <property type="evidence" value="ECO:0007669"/>
    <property type="project" value="UniProtKB-SubCell"/>
</dbReference>
<dbReference type="STRING" id="76595.SAMN05660313_01806"/>
<organism evidence="9 10">
    <name type="scientific">Cellulophaga fucicola</name>
    <dbReference type="NCBI Taxonomy" id="76595"/>
    <lineage>
        <taxon>Bacteria</taxon>
        <taxon>Pseudomonadati</taxon>
        <taxon>Bacteroidota</taxon>
        <taxon>Flavobacteriia</taxon>
        <taxon>Flavobacteriales</taxon>
        <taxon>Flavobacteriaceae</taxon>
        <taxon>Cellulophaga</taxon>
    </lineage>
</organism>
<evidence type="ECO:0000256" key="5">
    <source>
        <dbReference type="ARBA" id="ARBA00022692"/>
    </source>
</evidence>
<evidence type="ECO:0000256" key="7">
    <source>
        <dbReference type="ARBA" id="ARBA00023237"/>
    </source>
</evidence>
<dbReference type="GO" id="GO:0015288">
    <property type="term" value="F:porin activity"/>
    <property type="evidence" value="ECO:0007669"/>
    <property type="project" value="TreeGrafter"/>
</dbReference>
<accession>A0A1K1PD30</accession>
<dbReference type="EMBL" id="FPIY01000002">
    <property type="protein sequence ID" value="SFW45672.1"/>
    <property type="molecule type" value="Genomic_DNA"/>
</dbReference>
<gene>
    <name evidence="9" type="ORF">SAMN05660313_01806</name>
</gene>
<evidence type="ECO:0000313" key="10">
    <source>
        <dbReference type="Proteomes" id="UP000183257"/>
    </source>
</evidence>
<dbReference type="GO" id="GO:0015562">
    <property type="term" value="F:efflux transmembrane transporter activity"/>
    <property type="evidence" value="ECO:0007669"/>
    <property type="project" value="InterPro"/>
</dbReference>
<dbReference type="PANTHER" id="PTHR30026">
    <property type="entry name" value="OUTER MEMBRANE PROTEIN TOLC"/>
    <property type="match status" value="1"/>
</dbReference>
<dbReference type="SUPFAM" id="SSF56954">
    <property type="entry name" value="Outer membrane efflux proteins (OEP)"/>
    <property type="match status" value="1"/>
</dbReference>
<keyword evidence="10" id="KW-1185">Reference proteome</keyword>
<name>A0A1K1PD30_9FLAO</name>
<evidence type="ECO:0000256" key="8">
    <source>
        <dbReference type="SAM" id="Coils"/>
    </source>
</evidence>
<reference evidence="10" key="1">
    <citation type="submission" date="2016-11" db="EMBL/GenBank/DDBJ databases">
        <authorList>
            <person name="Varghese N."/>
            <person name="Submissions S."/>
        </authorList>
    </citation>
    <scope>NUCLEOTIDE SEQUENCE [LARGE SCALE GENOMIC DNA]</scope>
    <source>
        <strain evidence="10">DSM 24786</strain>
    </source>
</reference>
<dbReference type="Pfam" id="PF02321">
    <property type="entry name" value="OEP"/>
    <property type="match status" value="2"/>
</dbReference>
<evidence type="ECO:0000256" key="4">
    <source>
        <dbReference type="ARBA" id="ARBA00022452"/>
    </source>
</evidence>
<evidence type="ECO:0000256" key="2">
    <source>
        <dbReference type="ARBA" id="ARBA00007613"/>
    </source>
</evidence>
<keyword evidence="7" id="KW-0998">Cell outer membrane</keyword>
<dbReference type="InterPro" id="IPR051906">
    <property type="entry name" value="TolC-like"/>
</dbReference>
<keyword evidence="6" id="KW-0472">Membrane</keyword>
<dbReference type="Proteomes" id="UP000183257">
    <property type="component" value="Unassembled WGS sequence"/>
</dbReference>
<keyword evidence="3" id="KW-0813">Transport</keyword>
<dbReference type="OrthoDB" id="9811587at2"/>
<dbReference type="Gene3D" id="1.20.1600.10">
    <property type="entry name" value="Outer membrane efflux proteins (OEP)"/>
    <property type="match status" value="1"/>
</dbReference>
<dbReference type="AlphaFoldDB" id="A0A1K1PD30"/>
<dbReference type="PANTHER" id="PTHR30026:SF20">
    <property type="entry name" value="OUTER MEMBRANE PROTEIN TOLC"/>
    <property type="match status" value="1"/>
</dbReference>
<evidence type="ECO:0000256" key="3">
    <source>
        <dbReference type="ARBA" id="ARBA00022448"/>
    </source>
</evidence>
<keyword evidence="8" id="KW-0175">Coiled coil</keyword>